<evidence type="ECO:0000259" key="2">
    <source>
        <dbReference type="PROSITE" id="PS51208"/>
    </source>
</evidence>
<gene>
    <name evidence="3" type="ORF">WJT86_08995</name>
</gene>
<dbReference type="InterPro" id="IPR012332">
    <property type="entry name" value="Autotransporter_pectin_lyase_C"/>
</dbReference>
<keyword evidence="1" id="KW-0732">Signal</keyword>
<feature type="domain" description="Autotransporter" evidence="2">
    <location>
        <begin position="738"/>
        <end position="1023"/>
    </location>
</feature>
<dbReference type="CDD" id="cd01344">
    <property type="entry name" value="PL2_Passenger_AT"/>
    <property type="match status" value="1"/>
</dbReference>
<dbReference type="PANTHER" id="PTHR35037:SF3">
    <property type="entry name" value="C-TERMINAL REGION OF AIDA-LIKE PROTEIN"/>
    <property type="match status" value="1"/>
</dbReference>
<protein>
    <submittedName>
        <fullName evidence="3">Autotransporter outer membrane beta-barrel domain-containing protein</fullName>
    </submittedName>
</protein>
<keyword evidence="4" id="KW-1185">Reference proteome</keyword>
<dbReference type="InterPro" id="IPR036709">
    <property type="entry name" value="Autotransporte_beta_dom_sf"/>
</dbReference>
<organism evidence="3 4">
    <name type="scientific">Hohaiivirga grylli</name>
    <dbReference type="NCBI Taxonomy" id="3133970"/>
    <lineage>
        <taxon>Bacteria</taxon>
        <taxon>Pseudomonadati</taxon>
        <taxon>Pseudomonadota</taxon>
        <taxon>Alphaproteobacteria</taxon>
        <taxon>Hyphomicrobiales</taxon>
        <taxon>Methylobacteriaceae</taxon>
        <taxon>Hohaiivirga</taxon>
    </lineage>
</organism>
<comment type="caution">
    <text evidence="3">The sequence shown here is derived from an EMBL/GenBank/DDBJ whole genome shotgun (WGS) entry which is preliminary data.</text>
</comment>
<dbReference type="SMART" id="SM00869">
    <property type="entry name" value="Autotransporter"/>
    <property type="match status" value="1"/>
</dbReference>
<dbReference type="PROSITE" id="PS51208">
    <property type="entry name" value="AUTOTRANSPORTER"/>
    <property type="match status" value="1"/>
</dbReference>
<dbReference type="Gene3D" id="2.40.128.130">
    <property type="entry name" value="Autotransporter beta-domain"/>
    <property type="match status" value="1"/>
</dbReference>
<name>A0ABV0BN07_9HYPH</name>
<dbReference type="InterPro" id="IPR006315">
    <property type="entry name" value="OM_autotransptr_brl_dom"/>
</dbReference>
<dbReference type="NCBIfam" id="TIGR02601">
    <property type="entry name" value="autotrns_rpt"/>
    <property type="match status" value="1"/>
</dbReference>
<dbReference type="InterPro" id="IPR013425">
    <property type="entry name" value="Autotrns_rpt"/>
</dbReference>
<sequence>MFFSKFRMNTALTVLVTANLISIIPANTQTIIIENEDVIVPSGSYPSPWTIPSALVVGDSGSATLTIENGAVVSVGNALIVAQEAASSGIVTVSGNGSSLHTSDTQTIGGKGGGRLDILNGGQVTSDASVYVGGNLISKALSPAYANVDGVNSLWESGGHVIVGVMGTGTLNVTNGGVVKSGLSSYLGFNDGTSGTVNVTGSGSSFNSGAELFVGYSDGSTANLVVSDGGHVSSTRGYIGYYEGAKGTVRLTDAGTRWDVNGSDGSLWSGAQGNGTLIVENGAQVTATSYGVIGYLTTGQGLYHITGNNSSLRTDGDLYVGYFGIGVARVEDGAVLETGRHVNIGMGTTGQGTAVISGLGSQWNITGTMNIGAAGSGTLIATEGGYISAGRVTIARDSTATGHLIIGAEEGQAAVAPGNLDTATVAFGNGNGDIVFNHTDLTGNYVFAPAVSGTGKVASYAGITEFHGQSTYSGATVIHGGTLKAGVVNAFSASSDYTVNAAGTLDLNNFSQDVLSLSNAGTVSFGNLPGTILQTENYTGNGSTLILSTILGNDQSLSDKLVINGGRADGSSFVTIINAGGLGAQTVADGIMIIEAINGATTAANAFSLSGRVAAGAFEYSLYQGGNIAAGGNSNDQNWYLRSTIQVVDTDGRPLVTDSGSTTATVIEVPNYRPEVAMVASFAPLALEYGYALLDTLHERIGETYQRPLKSVTKDYYITDQLGRRQSVKVMPQIEDNTEAWFGGAWARLIGNRGLHQPDNFMRRGPNFDYTFAALQVGIDVYAREQSDGTLDKTGIYVAYGQITSNVKGQTGGKAGKVDMDAYTVGGYWTHFSPQGWYTDAVVQGTWYSTDARSVYGQKIKPDGFGILASLEGGYSYKLSNGWVIEPQAQIAYQNISFDKMVDAYGRFSISDTESLRGRLGVRLARSWALEDKENPRKIMTWLRANIWHEFMGDSTTTAYNSNYIYSAAIPSSLGGTWGEIGAGISGQITENIGLFGTASYNRSLDNKGREAWDGRLGATIRW</sequence>
<accession>A0ABV0BN07</accession>
<dbReference type="SUPFAM" id="SSF103515">
    <property type="entry name" value="Autotransporter"/>
    <property type="match status" value="1"/>
</dbReference>
<dbReference type="NCBIfam" id="TIGR04393">
    <property type="entry name" value="rpt_T5SS_PEPC"/>
    <property type="match status" value="7"/>
</dbReference>
<evidence type="ECO:0000313" key="3">
    <source>
        <dbReference type="EMBL" id="MEN3931192.1"/>
    </source>
</evidence>
<dbReference type="Pfam" id="PF03797">
    <property type="entry name" value="Autotransporter"/>
    <property type="match status" value="1"/>
</dbReference>
<proteinExistence type="predicted"/>
<dbReference type="PANTHER" id="PTHR35037">
    <property type="entry name" value="C-TERMINAL REGION OF AIDA-LIKE PROTEIN"/>
    <property type="match status" value="1"/>
</dbReference>
<dbReference type="Proteomes" id="UP001418637">
    <property type="component" value="Unassembled WGS sequence"/>
</dbReference>
<dbReference type="InterPro" id="IPR051551">
    <property type="entry name" value="Autotransporter_adhesion"/>
</dbReference>
<dbReference type="InterPro" id="IPR005546">
    <property type="entry name" value="Autotransporte_beta"/>
</dbReference>
<dbReference type="InterPro" id="IPR030895">
    <property type="entry name" value="T5SS_PEPC_rpt"/>
</dbReference>
<dbReference type="SUPFAM" id="SSF51126">
    <property type="entry name" value="Pectin lyase-like"/>
    <property type="match status" value="1"/>
</dbReference>
<evidence type="ECO:0000313" key="4">
    <source>
        <dbReference type="Proteomes" id="UP001418637"/>
    </source>
</evidence>
<dbReference type="EMBL" id="JBBYXI010000003">
    <property type="protein sequence ID" value="MEN3931192.1"/>
    <property type="molecule type" value="Genomic_DNA"/>
</dbReference>
<dbReference type="InterPro" id="IPR043990">
    <property type="entry name" value="AC_1"/>
</dbReference>
<dbReference type="InterPro" id="IPR011050">
    <property type="entry name" value="Pectin_lyase_fold/virulence"/>
</dbReference>
<dbReference type="NCBIfam" id="TIGR01414">
    <property type="entry name" value="autotrans_barl"/>
    <property type="match status" value="1"/>
</dbReference>
<reference evidence="3 4" key="1">
    <citation type="submission" date="2024-04" db="EMBL/GenBank/DDBJ databases">
        <title>A novel species isolated from cricket.</title>
        <authorList>
            <person name="Wang H.-C."/>
        </authorList>
    </citation>
    <scope>NUCLEOTIDE SEQUENCE [LARGE SCALE GENOMIC DNA]</scope>
    <source>
        <strain evidence="3 4">WL0021</strain>
    </source>
</reference>
<dbReference type="RefSeq" id="WP_346337230.1">
    <property type="nucleotide sequence ID" value="NZ_JBBYXI010000003.1"/>
</dbReference>
<dbReference type="Gene3D" id="2.160.20.20">
    <property type="match status" value="1"/>
</dbReference>
<evidence type="ECO:0000256" key="1">
    <source>
        <dbReference type="ARBA" id="ARBA00022729"/>
    </source>
</evidence>
<dbReference type="Pfam" id="PF18883">
    <property type="entry name" value="AC_1"/>
    <property type="match status" value="1"/>
</dbReference>